<reference evidence="3 4" key="1">
    <citation type="submission" date="2019-04" db="EMBL/GenBank/DDBJ databases">
        <title>Pedobacter sp. RP-1-16 sp. nov., isolated from Arctic soil.</title>
        <authorList>
            <person name="Dahal R.H."/>
            <person name="Kim D.-U."/>
        </authorList>
    </citation>
    <scope>NUCLEOTIDE SEQUENCE [LARGE SCALE GENOMIC DNA]</scope>
    <source>
        <strain evidence="3 4">RP-1-16</strain>
    </source>
</reference>
<dbReference type="InterPro" id="IPR013783">
    <property type="entry name" value="Ig-like_fold"/>
</dbReference>
<dbReference type="InterPro" id="IPR033427">
    <property type="entry name" value="DUF5123"/>
</dbReference>
<evidence type="ECO:0000259" key="1">
    <source>
        <dbReference type="Pfam" id="PF16318"/>
    </source>
</evidence>
<evidence type="ECO:0000259" key="2">
    <source>
        <dbReference type="Pfam" id="PF17161"/>
    </source>
</evidence>
<dbReference type="InterPro" id="IPR036116">
    <property type="entry name" value="FN3_sf"/>
</dbReference>
<name>A0A4U1FY56_9SPHI</name>
<accession>A0A4U1FY56</accession>
<dbReference type="Gene3D" id="2.60.40.10">
    <property type="entry name" value="Immunoglobulins"/>
    <property type="match status" value="1"/>
</dbReference>
<dbReference type="SUPFAM" id="SSF51126">
    <property type="entry name" value="Pectin lyase-like"/>
    <property type="match status" value="1"/>
</dbReference>
<dbReference type="Proteomes" id="UP000309594">
    <property type="component" value="Unassembled WGS sequence"/>
</dbReference>
<dbReference type="AlphaFoldDB" id="A0A4U1FY56"/>
<feature type="domain" description="DUF5123" evidence="2">
    <location>
        <begin position="420"/>
        <end position="539"/>
    </location>
</feature>
<dbReference type="SUPFAM" id="SSF49265">
    <property type="entry name" value="Fibronectin type III"/>
    <property type="match status" value="1"/>
</dbReference>
<dbReference type="Pfam" id="PF16318">
    <property type="entry name" value="DUF4957"/>
    <property type="match status" value="1"/>
</dbReference>
<dbReference type="EMBL" id="SWDX01000017">
    <property type="protein sequence ID" value="TKC55439.1"/>
    <property type="molecule type" value="Genomic_DNA"/>
</dbReference>
<comment type="caution">
    <text evidence="3">The sequence shown here is derived from an EMBL/GenBank/DDBJ whole genome shotgun (WGS) entry which is preliminary data.</text>
</comment>
<gene>
    <name evidence="3" type="ORF">FBD94_25015</name>
</gene>
<organism evidence="3 4">
    <name type="scientific">Pedobacter hiemivivus</name>
    <dbReference type="NCBI Taxonomy" id="2530454"/>
    <lineage>
        <taxon>Bacteria</taxon>
        <taxon>Pseudomonadati</taxon>
        <taxon>Bacteroidota</taxon>
        <taxon>Sphingobacteriia</taxon>
        <taxon>Sphingobacteriales</taxon>
        <taxon>Sphingobacteriaceae</taxon>
        <taxon>Pedobacter</taxon>
    </lineage>
</organism>
<feature type="domain" description="DUF4957" evidence="1">
    <location>
        <begin position="269"/>
        <end position="406"/>
    </location>
</feature>
<dbReference type="InterPro" id="IPR032530">
    <property type="entry name" value="DUF4957"/>
</dbReference>
<sequence length="542" mass="58787">MMVMVTEIKNIQIMKNMFKNYILIAVSVAIVSGLISCKKSEDLGKVPRLFRPVIKGALLAPSNYIEGSWQKMSEAKGYIAQISRDTFRTIDKSVNLDSNNVVFEELLWEQLYQIQIIAVAPDPSKNSKPSFLGEIKTPRFPTILALPSLSDVTESAVKLRWTNSGDAVTSVKVLLASNSSELKQINLTAQNISNQFLDITGLEPSTAYIVYLYSGTKVRGWNNYTTKAPLTGIIIDLRAIDLSVKTQILTDTIPDIPSGSTIILRRGSTYNVPAAIALNKSIKLVSGSDLSITSNAAVTIAGSFFSFTAGSNIDYLDFENVNIKGLVGGYALNVNTACNIGRISFEGCYLDTFRGLVRMQTATNSITNLSINNCIVSNVLDYGLLNVNAAINKVDNLSLTNSTVYACEKLFTSKQNTISVSINDNTFHQTPLSGSYYLDYNGFTISGITSVKNNIFSIGKGTGSPPVTTVNGKRGTMNLSTSNNYSTSDFGWATATTAFTDVTAHIRPSADLFTDPSTGNFMIKDAGFAGKSTAGDPRWRLK</sequence>
<evidence type="ECO:0000313" key="4">
    <source>
        <dbReference type="Proteomes" id="UP000309594"/>
    </source>
</evidence>
<dbReference type="Pfam" id="PF17161">
    <property type="entry name" value="DUF5123"/>
    <property type="match status" value="1"/>
</dbReference>
<dbReference type="InterPro" id="IPR011050">
    <property type="entry name" value="Pectin_lyase_fold/virulence"/>
</dbReference>
<protein>
    <submittedName>
        <fullName evidence="3">DUF5123 domain-containing protein</fullName>
    </submittedName>
</protein>
<proteinExistence type="predicted"/>
<evidence type="ECO:0000313" key="3">
    <source>
        <dbReference type="EMBL" id="TKC55439.1"/>
    </source>
</evidence>